<proteinExistence type="inferred from homology"/>
<gene>
    <name evidence="7" type="ORF">P8C59_005969</name>
</gene>
<dbReference type="GO" id="GO:0016020">
    <property type="term" value="C:membrane"/>
    <property type="evidence" value="ECO:0007669"/>
    <property type="project" value="UniProtKB-SubCell"/>
</dbReference>
<comment type="subcellular location">
    <subcellularLocation>
        <location evidence="1">Membrane</location>
        <topology evidence="1">Multi-pass membrane protein</topology>
    </subcellularLocation>
</comment>
<dbReference type="InterPro" id="IPR006876">
    <property type="entry name" value="LMBR1-like_membr_prot"/>
</dbReference>
<evidence type="ECO:0000256" key="1">
    <source>
        <dbReference type="ARBA" id="ARBA00004141"/>
    </source>
</evidence>
<dbReference type="PANTHER" id="PTHR21355:SF0">
    <property type="entry name" value="G-PROTEIN COUPLED RECEPTOR-ASSOCIATED PROTEIN LMBRD2"/>
    <property type="match status" value="1"/>
</dbReference>
<name>A0AAD9I5G2_9PEZI</name>
<dbReference type="InterPro" id="IPR051584">
    <property type="entry name" value="GPCR-associated_LMBR1"/>
</dbReference>
<reference evidence="7" key="1">
    <citation type="journal article" date="2023" name="Mol. Plant Microbe Interact.">
        <title>Elucidating the Obligate Nature and Biological Capacity of an Invasive Fungal Corn Pathogen.</title>
        <authorList>
            <person name="MacCready J.S."/>
            <person name="Roggenkamp E.M."/>
            <person name="Gdanetz K."/>
            <person name="Chilvers M.I."/>
        </authorList>
    </citation>
    <scope>NUCLEOTIDE SEQUENCE</scope>
    <source>
        <strain evidence="7">PM02</strain>
    </source>
</reference>
<keyword evidence="4 6" id="KW-1133">Transmembrane helix</keyword>
<keyword evidence="5 6" id="KW-0472">Membrane</keyword>
<evidence type="ECO:0000313" key="8">
    <source>
        <dbReference type="Proteomes" id="UP001217918"/>
    </source>
</evidence>
<protein>
    <submittedName>
        <fullName evidence="7">Uncharacterized protein</fullName>
    </submittedName>
</protein>
<sequence length="604" mass="67755">MNLVSTWGEREDKTPIWPDYSLEVIGLGSLLFASFVAVVRIVHRYLPLHKTSAVVLVPVLLALWLPAGVVMLVPIDLASTTTATTAELASPALLDWILRHTTFRALTASSPMSSIDRVHALRFPPWALLLLWRLFWWSTFLLTWFVLPLLQHYMDAGYRSGRDRAMYAVRAVGRDKAIILVIGLAGLVYMFASYGVSRDSVRTVVLAVPYSWLLAQAIFFMGHGLVTLPGAAFRQSASRETRLRLLRERAPWCYTRMVDAAAHLDALEGQVAELAEADAGEELDAWIDALLGELVPEEEAERLRQLHQQHIRGRRFRADAALPRRRPDVLRLSSAMAARFGAVATTVVSPRAPRRQAPVTKDYLADLTRRLQQARHEKAWRIVVWNRLVGEASDIEETLQEKPSSPLFGRALRLASFGALAVVLAIASACIVWSEIIKAFHPRWSAVRLTVIHYWWMGTEGLVSVSIGGQLTSAAWILYMYAAMLASATDLGHWRHTLVPGHTDAASALWYACQVTKMVVPLSYNFVTYLSPRIYEQTTFYEFIGQLVDLTPLGRWFNQYFPIFIVIPVYAALFGVYGRVKRLMGLRLGNHVGPLDEEINVVSG</sequence>
<dbReference type="AlphaFoldDB" id="A0AAD9I5G2"/>
<evidence type="ECO:0000256" key="4">
    <source>
        <dbReference type="ARBA" id="ARBA00022989"/>
    </source>
</evidence>
<evidence type="ECO:0000256" key="5">
    <source>
        <dbReference type="ARBA" id="ARBA00023136"/>
    </source>
</evidence>
<feature type="transmembrane region" description="Helical" evidence="6">
    <location>
        <begin position="134"/>
        <end position="156"/>
    </location>
</feature>
<feature type="transmembrane region" description="Helical" evidence="6">
    <location>
        <begin position="20"/>
        <end position="42"/>
    </location>
</feature>
<dbReference type="Proteomes" id="UP001217918">
    <property type="component" value="Unassembled WGS sequence"/>
</dbReference>
<comment type="similarity">
    <text evidence="2">Belongs to the LIMR family.</text>
</comment>
<feature type="transmembrane region" description="Helical" evidence="6">
    <location>
        <begin position="54"/>
        <end position="75"/>
    </location>
</feature>
<feature type="transmembrane region" description="Helical" evidence="6">
    <location>
        <begin position="411"/>
        <end position="433"/>
    </location>
</feature>
<evidence type="ECO:0000256" key="6">
    <source>
        <dbReference type="SAM" id="Phobius"/>
    </source>
</evidence>
<feature type="transmembrane region" description="Helical" evidence="6">
    <location>
        <begin position="454"/>
        <end position="479"/>
    </location>
</feature>
<keyword evidence="8" id="KW-1185">Reference proteome</keyword>
<organism evidence="7 8">
    <name type="scientific">Phyllachora maydis</name>
    <dbReference type="NCBI Taxonomy" id="1825666"/>
    <lineage>
        <taxon>Eukaryota</taxon>
        <taxon>Fungi</taxon>
        <taxon>Dikarya</taxon>
        <taxon>Ascomycota</taxon>
        <taxon>Pezizomycotina</taxon>
        <taxon>Sordariomycetes</taxon>
        <taxon>Sordariomycetidae</taxon>
        <taxon>Phyllachorales</taxon>
        <taxon>Phyllachoraceae</taxon>
        <taxon>Phyllachora</taxon>
    </lineage>
</organism>
<dbReference type="PANTHER" id="PTHR21355">
    <property type="entry name" value="G-PROTEIN COUPLED RECEPTOR-ASSOCIATED PROTEIN LMBRD2"/>
    <property type="match status" value="1"/>
</dbReference>
<feature type="transmembrane region" description="Helical" evidence="6">
    <location>
        <begin position="209"/>
        <end position="233"/>
    </location>
</feature>
<evidence type="ECO:0000313" key="7">
    <source>
        <dbReference type="EMBL" id="KAK2071556.1"/>
    </source>
</evidence>
<feature type="transmembrane region" description="Helical" evidence="6">
    <location>
        <begin position="560"/>
        <end position="578"/>
    </location>
</feature>
<comment type="caution">
    <text evidence="7">The sequence shown here is derived from an EMBL/GenBank/DDBJ whole genome shotgun (WGS) entry which is preliminary data.</text>
</comment>
<feature type="transmembrane region" description="Helical" evidence="6">
    <location>
        <begin position="177"/>
        <end position="197"/>
    </location>
</feature>
<evidence type="ECO:0000256" key="3">
    <source>
        <dbReference type="ARBA" id="ARBA00022692"/>
    </source>
</evidence>
<evidence type="ECO:0000256" key="2">
    <source>
        <dbReference type="ARBA" id="ARBA00010487"/>
    </source>
</evidence>
<dbReference type="Pfam" id="PF04791">
    <property type="entry name" value="LMBR1"/>
    <property type="match status" value="1"/>
</dbReference>
<dbReference type="EMBL" id="JAQQPM010000005">
    <property type="protein sequence ID" value="KAK2071556.1"/>
    <property type="molecule type" value="Genomic_DNA"/>
</dbReference>
<accession>A0AAD9I5G2</accession>
<keyword evidence="3 6" id="KW-0812">Transmembrane</keyword>